<feature type="transmembrane region" description="Helical" evidence="2">
    <location>
        <begin position="109"/>
        <end position="130"/>
    </location>
</feature>
<protein>
    <recommendedName>
        <fullName evidence="5">Ig-like domain-containing protein</fullName>
    </recommendedName>
</protein>
<dbReference type="EMBL" id="JAHKKG010000006">
    <property type="protein sequence ID" value="MBU2666057.1"/>
    <property type="molecule type" value="Genomic_DNA"/>
</dbReference>
<comment type="caution">
    <text evidence="3">The sequence shown here is derived from an EMBL/GenBank/DDBJ whole genome shotgun (WGS) entry which is preliminary data.</text>
</comment>
<keyword evidence="4" id="KW-1185">Reference proteome</keyword>
<dbReference type="Proteomes" id="UP001519654">
    <property type="component" value="Unassembled WGS sequence"/>
</dbReference>
<keyword evidence="2" id="KW-1133">Transmembrane helix</keyword>
<sequence>MTPPADPWATINRPAPTVYFGDGDPGATVRMPAPNPTAPLGSANPTVHLGAPHPTAPQPATPYQTAPHQSGYQAAPAQGEVRFGPGVPAPVAAPAWPAAKKSRPLWRRLVSVLSGLITLALVAVVGLYLWQRLSPLEVQAVTVAVPKPAGTACDVTVDVVATVTTNGKAGTIRYQWLRSDAAPGAILAEQVGTDQRTATLTLRWTFSGVGTTGETATVNIVEPSPMQATTRVAYNCGG</sequence>
<evidence type="ECO:0000256" key="2">
    <source>
        <dbReference type="SAM" id="Phobius"/>
    </source>
</evidence>
<accession>A0ABS5YRJ1</accession>
<feature type="region of interest" description="Disordered" evidence="1">
    <location>
        <begin position="1"/>
        <end position="75"/>
    </location>
</feature>
<gene>
    <name evidence="3" type="ORF">KOI35_21315</name>
</gene>
<evidence type="ECO:0008006" key="5">
    <source>
        <dbReference type="Google" id="ProtNLM"/>
    </source>
</evidence>
<keyword evidence="2" id="KW-0472">Membrane</keyword>
<keyword evidence="2" id="KW-0812">Transmembrane</keyword>
<name>A0ABS5YRJ1_9ACTN</name>
<evidence type="ECO:0000256" key="1">
    <source>
        <dbReference type="SAM" id="MobiDB-lite"/>
    </source>
</evidence>
<proteinExistence type="predicted"/>
<evidence type="ECO:0000313" key="3">
    <source>
        <dbReference type="EMBL" id="MBU2666057.1"/>
    </source>
</evidence>
<organism evidence="3 4">
    <name type="scientific">Paractinoplanes bogorensis</name>
    <dbReference type="NCBI Taxonomy" id="1610840"/>
    <lineage>
        <taxon>Bacteria</taxon>
        <taxon>Bacillati</taxon>
        <taxon>Actinomycetota</taxon>
        <taxon>Actinomycetes</taxon>
        <taxon>Micromonosporales</taxon>
        <taxon>Micromonosporaceae</taxon>
        <taxon>Paractinoplanes</taxon>
    </lineage>
</organism>
<reference evidence="3 4" key="1">
    <citation type="submission" date="2021-06" db="EMBL/GenBank/DDBJ databases">
        <title>Actinoplanes lichenicola sp. nov., and Actinoplanes ovalisporus sp. nov., isolated from lichen in Thailand.</title>
        <authorList>
            <person name="Saeng-In P."/>
            <person name="Kanchanasin P."/>
            <person name="Yuki M."/>
            <person name="Kudo T."/>
            <person name="Ohkuma M."/>
            <person name="Phongsopitanun W."/>
            <person name="Tanasupawat S."/>
        </authorList>
    </citation>
    <scope>NUCLEOTIDE SEQUENCE [LARGE SCALE GENOMIC DNA]</scope>
    <source>
        <strain evidence="3 4">NBRC 110975</strain>
    </source>
</reference>
<evidence type="ECO:0000313" key="4">
    <source>
        <dbReference type="Proteomes" id="UP001519654"/>
    </source>
</evidence>